<feature type="region of interest" description="Disordered" evidence="3">
    <location>
        <begin position="130"/>
        <end position="176"/>
    </location>
</feature>
<dbReference type="GO" id="GO:0006334">
    <property type="term" value="P:nucleosome assembly"/>
    <property type="evidence" value="ECO:0007669"/>
    <property type="project" value="InterPro"/>
</dbReference>
<evidence type="ECO:0000256" key="2">
    <source>
        <dbReference type="RuleBase" id="RU003876"/>
    </source>
</evidence>
<dbReference type="GO" id="GO:0005634">
    <property type="term" value="C:nucleus"/>
    <property type="evidence" value="ECO:0007669"/>
    <property type="project" value="InterPro"/>
</dbReference>
<dbReference type="Pfam" id="PF00956">
    <property type="entry name" value="NAP"/>
    <property type="match status" value="1"/>
</dbReference>
<dbReference type="FunFam" id="1.20.5.1500:FF:000001">
    <property type="entry name" value="Nucleosome assembly protein 1-like 1"/>
    <property type="match status" value="1"/>
</dbReference>
<dbReference type="InterPro" id="IPR002164">
    <property type="entry name" value="NAP_family"/>
</dbReference>
<comment type="caution">
    <text evidence="4">The sequence shown here is derived from an EMBL/GenBank/DDBJ whole genome shotgun (WGS) entry which is preliminary data.</text>
</comment>
<dbReference type="Gene3D" id="3.30.1120.90">
    <property type="entry name" value="Nucleosome assembly protein"/>
    <property type="match status" value="1"/>
</dbReference>
<dbReference type="SUPFAM" id="SSF143113">
    <property type="entry name" value="NAP-like"/>
    <property type="match status" value="1"/>
</dbReference>
<comment type="similarity">
    <text evidence="1 2">Belongs to the nucleosome assembly protein (NAP) family.</text>
</comment>
<sequence length="275" mass="31307">MSSKRGQISQAPTPQNTPSSVSGSYLNSKTVPTIPSTIKEDDDDAAAKKMLLSNPALMSLIEGKLNTLVGEPSNYIESLPQQVKNRIYGLKSLQTKQFELDAEFQIELLELEKKFHAKYQPIFEKRKKIIEGKQEPTEDEIEKGKDLMEDEEDEEEEEKIKEVDDEDDEEKKTEDKDVAGIPGFWLTALENLGPVADLISARDAEVLTHLTNIKMEYLDTPGFKLIFEFEENKFFSEKQLDARSNGLAMMTTSPFKWRRENKEISIPSKSEPLKN</sequence>
<dbReference type="EMBL" id="BSXU01001852">
    <property type="protein sequence ID" value="GMG31696.1"/>
    <property type="molecule type" value="Genomic_DNA"/>
</dbReference>
<dbReference type="Proteomes" id="UP001165063">
    <property type="component" value="Unassembled WGS sequence"/>
</dbReference>
<dbReference type="Gene3D" id="1.20.5.1500">
    <property type="match status" value="1"/>
</dbReference>
<dbReference type="AlphaFoldDB" id="A0A9W6YXI3"/>
<evidence type="ECO:0000256" key="1">
    <source>
        <dbReference type="ARBA" id="ARBA00009947"/>
    </source>
</evidence>
<feature type="compositionally biased region" description="Acidic residues" evidence="3">
    <location>
        <begin position="148"/>
        <end position="169"/>
    </location>
</feature>
<accession>A0A9W6YXI3</accession>
<dbReference type="PANTHER" id="PTHR11875">
    <property type="entry name" value="TESTIS-SPECIFIC Y-ENCODED PROTEIN"/>
    <property type="match status" value="1"/>
</dbReference>
<evidence type="ECO:0000256" key="3">
    <source>
        <dbReference type="SAM" id="MobiDB-lite"/>
    </source>
</evidence>
<reference evidence="4" key="1">
    <citation type="submission" date="2023-04" db="EMBL/GenBank/DDBJ databases">
        <title>Ambrosiozyma monospora NBRC 1965.</title>
        <authorList>
            <person name="Ichikawa N."/>
            <person name="Sato H."/>
            <person name="Tonouchi N."/>
        </authorList>
    </citation>
    <scope>NUCLEOTIDE SEQUENCE</scope>
    <source>
        <strain evidence="4">NBRC 1965</strain>
    </source>
</reference>
<protein>
    <submittedName>
        <fullName evidence="4">Unnamed protein product</fullName>
    </submittedName>
</protein>
<evidence type="ECO:0000313" key="5">
    <source>
        <dbReference type="Proteomes" id="UP001165063"/>
    </source>
</evidence>
<organism evidence="4 5">
    <name type="scientific">Ambrosiozyma monospora</name>
    <name type="common">Yeast</name>
    <name type="synonym">Endomycopsis monosporus</name>
    <dbReference type="NCBI Taxonomy" id="43982"/>
    <lineage>
        <taxon>Eukaryota</taxon>
        <taxon>Fungi</taxon>
        <taxon>Dikarya</taxon>
        <taxon>Ascomycota</taxon>
        <taxon>Saccharomycotina</taxon>
        <taxon>Pichiomycetes</taxon>
        <taxon>Pichiales</taxon>
        <taxon>Pichiaceae</taxon>
        <taxon>Ambrosiozyma</taxon>
    </lineage>
</organism>
<feature type="compositionally biased region" description="Polar residues" evidence="3">
    <location>
        <begin position="1"/>
        <end position="36"/>
    </location>
</feature>
<name>A0A9W6YXI3_AMBMO</name>
<feature type="compositionally biased region" description="Basic and acidic residues" evidence="3">
    <location>
        <begin position="130"/>
        <end position="147"/>
    </location>
</feature>
<dbReference type="InterPro" id="IPR037231">
    <property type="entry name" value="NAP-like_sf"/>
</dbReference>
<evidence type="ECO:0000313" key="4">
    <source>
        <dbReference type="EMBL" id="GMG31696.1"/>
    </source>
</evidence>
<gene>
    <name evidence="4" type="ORF">Amon01_000402500</name>
</gene>
<keyword evidence="5" id="KW-1185">Reference proteome</keyword>
<proteinExistence type="inferred from homology"/>
<dbReference type="OrthoDB" id="27325at2759"/>
<feature type="region of interest" description="Disordered" evidence="3">
    <location>
        <begin position="1"/>
        <end position="40"/>
    </location>
</feature>